<keyword evidence="2" id="KW-0804">Transcription</keyword>
<dbReference type="PANTHER" id="PTHR43130:SF3">
    <property type="entry name" value="HTH-TYPE TRANSCRIPTIONAL REGULATOR RV1931C"/>
    <property type="match status" value="1"/>
</dbReference>
<dbReference type="InterPro" id="IPR029062">
    <property type="entry name" value="Class_I_gatase-like"/>
</dbReference>
<dbReference type="SUPFAM" id="SSF46689">
    <property type="entry name" value="Homeodomain-like"/>
    <property type="match status" value="2"/>
</dbReference>
<keyword evidence="4" id="KW-0238">DNA-binding</keyword>
<name>A0ABT1JE28_ACTCY</name>
<proteinExistence type="predicted"/>
<dbReference type="InterPro" id="IPR052158">
    <property type="entry name" value="INH-QAR"/>
</dbReference>
<dbReference type="InterPro" id="IPR002818">
    <property type="entry name" value="DJ-1/PfpI"/>
</dbReference>
<dbReference type="Proteomes" id="UP000791080">
    <property type="component" value="Unassembled WGS sequence"/>
</dbReference>
<accession>A0ABT1JE28</accession>
<keyword evidence="1" id="KW-0805">Transcription regulation</keyword>
<dbReference type="Pfam" id="PF01965">
    <property type="entry name" value="DJ-1_PfpI"/>
    <property type="match status" value="1"/>
</dbReference>
<reference evidence="4 5" key="2">
    <citation type="submission" date="2022-06" db="EMBL/GenBank/DDBJ databases">
        <title>Genomic Encyclopedia of Type Strains, Phase I: the one thousand microbial genomes (KMG-I) project.</title>
        <authorList>
            <person name="Kyrpides N."/>
        </authorList>
    </citation>
    <scope>NUCLEOTIDE SEQUENCE [LARGE SCALE GENOMIC DNA]</scope>
    <source>
        <strain evidence="4 5">DSM 43889</strain>
    </source>
</reference>
<gene>
    <name evidence="4" type="ORF">G443_000734</name>
</gene>
<dbReference type="InterPro" id="IPR018060">
    <property type="entry name" value="HTH_AraC"/>
</dbReference>
<dbReference type="CDD" id="cd03137">
    <property type="entry name" value="GATase1_AraC_1"/>
    <property type="match status" value="1"/>
</dbReference>
<dbReference type="Pfam" id="PF12833">
    <property type="entry name" value="HTH_18"/>
    <property type="match status" value="1"/>
</dbReference>
<dbReference type="PANTHER" id="PTHR43130">
    <property type="entry name" value="ARAC-FAMILY TRANSCRIPTIONAL REGULATOR"/>
    <property type="match status" value="1"/>
</dbReference>
<evidence type="ECO:0000259" key="3">
    <source>
        <dbReference type="PROSITE" id="PS01124"/>
    </source>
</evidence>
<evidence type="ECO:0000313" key="4">
    <source>
        <dbReference type="EMBL" id="MCP2330464.1"/>
    </source>
</evidence>
<organism evidence="4 5">
    <name type="scientific">Actinoalloteichus caeruleus DSM 43889</name>
    <dbReference type="NCBI Taxonomy" id="1120930"/>
    <lineage>
        <taxon>Bacteria</taxon>
        <taxon>Bacillati</taxon>
        <taxon>Actinomycetota</taxon>
        <taxon>Actinomycetes</taxon>
        <taxon>Pseudonocardiales</taxon>
        <taxon>Pseudonocardiaceae</taxon>
        <taxon>Actinoalloteichus</taxon>
        <taxon>Actinoalloteichus cyanogriseus</taxon>
    </lineage>
</organism>
<sequence>MGRIRAIVTTAAASEPIRVAVFVRHGVMPLELGAVHQLFRQARSPTGDPLYEVVTCAAVPGFLRSDADFEVRVEHGPEAVARCDTLIVPASHEEDERLEPAALAAAYGPVLSRARPGTRIASVCTGAFLLAAVGLLEGRVATTHWKSAAHLRRVYPGVRVDENVLYTDNGDVLTAAGEAAGIDLCLHMIRSDHGASVANEVARATVVPPHREGGQAQFVPNPVTRPAAGGTGPAREWALDHLADPLALSDLAARVSMSVRTFTRRFRLEVGTSPSRWLTRQRVERARELLERTDLPVEAVARAVGLGTAPALRHHLRAVVGVSPDAYRRTFRGS</sequence>
<dbReference type="GO" id="GO:0003677">
    <property type="term" value="F:DNA binding"/>
    <property type="evidence" value="ECO:0007669"/>
    <property type="project" value="UniProtKB-KW"/>
</dbReference>
<dbReference type="SMART" id="SM00342">
    <property type="entry name" value="HTH_ARAC"/>
    <property type="match status" value="1"/>
</dbReference>
<dbReference type="SUPFAM" id="SSF52317">
    <property type="entry name" value="Class I glutamine amidotransferase-like"/>
    <property type="match status" value="1"/>
</dbReference>
<protein>
    <submittedName>
        <fullName evidence="4">Transcriptional regulator GlxA family, contains an amidase domain and an AraC-type DNA-binding HTH domain</fullName>
    </submittedName>
</protein>
<comment type="caution">
    <text evidence="4">The sequence shown here is derived from an EMBL/GenBank/DDBJ whole genome shotgun (WGS) entry which is preliminary data.</text>
</comment>
<dbReference type="Gene3D" id="3.40.50.880">
    <property type="match status" value="1"/>
</dbReference>
<dbReference type="Gene3D" id="1.10.10.60">
    <property type="entry name" value="Homeodomain-like"/>
    <property type="match status" value="1"/>
</dbReference>
<dbReference type="InterPro" id="IPR009057">
    <property type="entry name" value="Homeodomain-like_sf"/>
</dbReference>
<evidence type="ECO:0000256" key="2">
    <source>
        <dbReference type="ARBA" id="ARBA00023163"/>
    </source>
</evidence>
<reference evidence="4 5" key="1">
    <citation type="submission" date="2013-07" db="EMBL/GenBank/DDBJ databases">
        <authorList>
            <consortium name="DOE Joint Genome Institute"/>
            <person name="Reeve W."/>
            <person name="Huntemann M."/>
            <person name="Han J."/>
            <person name="Chen A."/>
            <person name="Kyrpides N."/>
            <person name="Mavromatis K."/>
            <person name="Markowitz V."/>
            <person name="Palaniappan K."/>
            <person name="Ivanova N."/>
            <person name="Schaumberg A."/>
            <person name="Pati A."/>
            <person name="Liolios K."/>
            <person name="Nordberg H.P."/>
            <person name="Cantor M.N."/>
            <person name="Hua S.X."/>
            <person name="Woyke T."/>
        </authorList>
    </citation>
    <scope>NUCLEOTIDE SEQUENCE [LARGE SCALE GENOMIC DNA]</scope>
    <source>
        <strain evidence="4 5">DSM 43889</strain>
    </source>
</reference>
<evidence type="ECO:0000256" key="1">
    <source>
        <dbReference type="ARBA" id="ARBA00023015"/>
    </source>
</evidence>
<keyword evidence="5" id="KW-1185">Reference proteome</keyword>
<dbReference type="PROSITE" id="PS01124">
    <property type="entry name" value="HTH_ARAC_FAMILY_2"/>
    <property type="match status" value="1"/>
</dbReference>
<dbReference type="EMBL" id="AUBJ02000001">
    <property type="protein sequence ID" value="MCP2330464.1"/>
    <property type="molecule type" value="Genomic_DNA"/>
</dbReference>
<evidence type="ECO:0000313" key="5">
    <source>
        <dbReference type="Proteomes" id="UP000791080"/>
    </source>
</evidence>
<feature type="domain" description="HTH araC/xylS-type" evidence="3">
    <location>
        <begin position="232"/>
        <end position="330"/>
    </location>
</feature>